<dbReference type="AlphaFoldDB" id="A0A238CZK0"/>
<dbReference type="EMBL" id="FLMQ01000034">
    <property type="protein sequence ID" value="SBP86423.1"/>
    <property type="molecule type" value="Genomic_DNA"/>
</dbReference>
<evidence type="ECO:0000313" key="5">
    <source>
        <dbReference type="EMBL" id="SBP86423.1"/>
    </source>
</evidence>
<dbReference type="PANTHER" id="PTHR24567:SF68">
    <property type="entry name" value="DNA-BINDING TRANSCRIPTIONAL DUAL REGULATOR CRP"/>
    <property type="match status" value="1"/>
</dbReference>
<name>A0A238CZK0_THIDL</name>
<evidence type="ECO:0000259" key="4">
    <source>
        <dbReference type="PROSITE" id="PS50042"/>
    </source>
</evidence>
<evidence type="ECO:0000256" key="2">
    <source>
        <dbReference type="ARBA" id="ARBA00023125"/>
    </source>
</evidence>
<dbReference type="PANTHER" id="PTHR24567">
    <property type="entry name" value="CRP FAMILY TRANSCRIPTIONAL REGULATORY PROTEIN"/>
    <property type="match status" value="1"/>
</dbReference>
<dbReference type="CDD" id="cd00038">
    <property type="entry name" value="CAP_ED"/>
    <property type="match status" value="1"/>
</dbReference>
<gene>
    <name evidence="5" type="ORF">THIARS_40044</name>
</gene>
<dbReference type="GO" id="GO:0003677">
    <property type="term" value="F:DNA binding"/>
    <property type="evidence" value="ECO:0007669"/>
    <property type="project" value="UniProtKB-KW"/>
</dbReference>
<keyword evidence="2" id="KW-0238">DNA-binding</keyword>
<evidence type="ECO:0000256" key="1">
    <source>
        <dbReference type="ARBA" id="ARBA00023015"/>
    </source>
</evidence>
<keyword evidence="3" id="KW-0804">Transcription</keyword>
<dbReference type="InterPro" id="IPR014710">
    <property type="entry name" value="RmlC-like_jellyroll"/>
</dbReference>
<dbReference type="InterPro" id="IPR018490">
    <property type="entry name" value="cNMP-bd_dom_sf"/>
</dbReference>
<organism evidence="5 6">
    <name type="scientific">Thiomonas delicata</name>
    <name type="common">Thiomonas cuprina</name>
    <dbReference type="NCBI Taxonomy" id="364030"/>
    <lineage>
        <taxon>Bacteria</taxon>
        <taxon>Pseudomonadati</taxon>
        <taxon>Pseudomonadota</taxon>
        <taxon>Betaproteobacteria</taxon>
        <taxon>Burkholderiales</taxon>
        <taxon>Thiomonas</taxon>
    </lineage>
</organism>
<feature type="domain" description="Cyclic nucleotide-binding" evidence="4">
    <location>
        <begin position="18"/>
        <end position="138"/>
    </location>
</feature>
<dbReference type="Gene3D" id="1.10.10.10">
    <property type="entry name" value="Winged helix-like DNA-binding domain superfamily/Winged helix DNA-binding domain"/>
    <property type="match status" value="1"/>
</dbReference>
<dbReference type="SUPFAM" id="SSF51206">
    <property type="entry name" value="cAMP-binding domain-like"/>
    <property type="match status" value="1"/>
</dbReference>
<keyword evidence="6" id="KW-1185">Reference proteome</keyword>
<dbReference type="Proteomes" id="UP000214566">
    <property type="component" value="Unassembled WGS sequence"/>
</dbReference>
<dbReference type="InterPro" id="IPR036390">
    <property type="entry name" value="WH_DNA-bd_sf"/>
</dbReference>
<keyword evidence="1" id="KW-0805">Transcription regulation</keyword>
<dbReference type="PROSITE" id="PS50042">
    <property type="entry name" value="CNMP_BINDING_3"/>
    <property type="match status" value="1"/>
</dbReference>
<dbReference type="SUPFAM" id="SSF46785">
    <property type="entry name" value="Winged helix' DNA-binding domain"/>
    <property type="match status" value="1"/>
</dbReference>
<dbReference type="InterPro" id="IPR012318">
    <property type="entry name" value="HTH_CRP"/>
</dbReference>
<dbReference type="InterPro" id="IPR000595">
    <property type="entry name" value="cNMP-bd_dom"/>
</dbReference>
<dbReference type="GO" id="GO:0005829">
    <property type="term" value="C:cytosol"/>
    <property type="evidence" value="ECO:0007669"/>
    <property type="project" value="TreeGrafter"/>
</dbReference>
<sequence>MIEMKPKDYAEIIQSCRWMADLQESERTRVHQDLSVRIAEPGDVLCRSGEVAGQWVGVLSGLVKVAAVSTAGKTLAYTGVAPSGWFGEGALLKRGVWPCDAIALRRSHIGLLPADTFFWLMDRSLVFNRVIINQINERLSQFISQLQFDRMSGSDERVAHTLAAMFHPVLYPGVGHVLRVTQDELGQLCGLSRQRVNQALQRLMGLGLLRLRYGGIEVADAQRLRAFGIDMQKLRAAAPSREPAAQFDDIG</sequence>
<evidence type="ECO:0000313" key="6">
    <source>
        <dbReference type="Proteomes" id="UP000214566"/>
    </source>
</evidence>
<dbReference type="Gene3D" id="2.60.120.10">
    <property type="entry name" value="Jelly Rolls"/>
    <property type="match status" value="1"/>
</dbReference>
<dbReference type="Pfam" id="PF13545">
    <property type="entry name" value="HTH_Crp_2"/>
    <property type="match status" value="1"/>
</dbReference>
<dbReference type="InterPro" id="IPR036388">
    <property type="entry name" value="WH-like_DNA-bd_sf"/>
</dbReference>
<reference evidence="5 6" key="1">
    <citation type="submission" date="2016-06" db="EMBL/GenBank/DDBJ databases">
        <authorList>
            <person name="Kjaerup R.B."/>
            <person name="Dalgaard T.S."/>
            <person name="Juul-Madsen H.R."/>
        </authorList>
    </citation>
    <scope>NUCLEOTIDE SEQUENCE [LARGE SCALE GENOMIC DNA]</scope>
    <source>
        <strain evidence="5 6">DSM 16361</strain>
    </source>
</reference>
<dbReference type="InterPro" id="IPR050397">
    <property type="entry name" value="Env_Response_Regulators"/>
</dbReference>
<dbReference type="SMART" id="SM00419">
    <property type="entry name" value="HTH_CRP"/>
    <property type="match status" value="1"/>
</dbReference>
<protein>
    <submittedName>
        <fullName evidence="5">Putative cAMP-binding protein</fullName>
    </submittedName>
</protein>
<evidence type="ECO:0000256" key="3">
    <source>
        <dbReference type="ARBA" id="ARBA00023163"/>
    </source>
</evidence>
<dbReference type="Pfam" id="PF00027">
    <property type="entry name" value="cNMP_binding"/>
    <property type="match status" value="1"/>
</dbReference>
<accession>A0A238CZK0</accession>
<proteinExistence type="predicted"/>
<dbReference type="GO" id="GO:0003700">
    <property type="term" value="F:DNA-binding transcription factor activity"/>
    <property type="evidence" value="ECO:0007669"/>
    <property type="project" value="TreeGrafter"/>
</dbReference>